<gene>
    <name evidence="2" type="ORF">J7I42_27305</name>
</gene>
<sequence length="728" mass="83183">MKSKKRAQISCLFLIVCTVMMLAAAPLMAQSGPEKNYPTGVLKSLAMAGTNRSELEKAIAFYSTNPDNALKLKAVYYLIDNLKWHPGYHPEIRPDPNFTNFFRTTDSLYYCIVKGKTAGQIAEQPVKSEIKKLKKYIQDTLRKCLFADPEIIVTGNQGGEEIKTIKAAFLISHIENAFTLRATSRYVKELSFEDFCEYTIAYRLLDNLSFRCSGKDLNQFFTKYLGDVNTNDFTETIARYNTTVLNLRDILGKYPFEARTGFEELFFLPKNVGGFDCFNEAQYCYATLNACGLPLGIQHNTAYQMVQGKHALCNLHPDLGAWARFNPAFTLPVKKNGPFEKIEGAGLMNLLRIHYAPQQGNPASLKNKDEYIPDNLSDPCIEDVTERTLFTVKLPLDFTKKTTNNLCYLATFSSATGIVPVTWAVINKKEQRAVFQHVIPDRLYFPVYYVGEEIRHFGAPFLLRYDSTKNEKYSFRYFENASSDTNATIDLILTKKFPDKPRMVKLAEDLVGTTIVGYDENKHIDTLYTLDYVPQPYLQDIKLNNKKSYKTYRVQAPAAHPHLNISKIEFLTESTFFYKNINPPSPLPVLAPGVTDSIKSLVRVMEDPDQKKRGGTAYDGNTDTAPHDYSSITITLNEPQVITTIRFEPRNANNGIVPPNEYLLLYWDNDKWNFFEEDPQIAEYNYVLFKNAPKNKLYWLKNITAGIEELPFIVDEKGRQQFIYFDIK</sequence>
<reference evidence="2 3" key="1">
    <citation type="submission" date="2021-03" db="EMBL/GenBank/DDBJ databases">
        <title>Assistant Professor.</title>
        <authorList>
            <person name="Huq M.A."/>
        </authorList>
    </citation>
    <scope>NUCLEOTIDE SEQUENCE [LARGE SCALE GENOMIC DNA]</scope>
    <source>
        <strain evidence="2 3">MAH-29</strain>
    </source>
</reference>
<dbReference type="EMBL" id="JAGHKO010000011">
    <property type="protein sequence ID" value="MBO9204024.1"/>
    <property type="molecule type" value="Genomic_DNA"/>
</dbReference>
<evidence type="ECO:0000313" key="3">
    <source>
        <dbReference type="Proteomes" id="UP000677244"/>
    </source>
</evidence>
<evidence type="ECO:0008006" key="4">
    <source>
        <dbReference type="Google" id="ProtNLM"/>
    </source>
</evidence>
<accession>A0ABS3Z1N2</accession>
<keyword evidence="1" id="KW-0732">Signal</keyword>
<dbReference type="Proteomes" id="UP000677244">
    <property type="component" value="Unassembled WGS sequence"/>
</dbReference>
<feature type="chain" id="PRO_5047053381" description="F5/8 type C domain-containing protein" evidence="1">
    <location>
        <begin position="30"/>
        <end position="728"/>
    </location>
</feature>
<protein>
    <recommendedName>
        <fullName evidence="4">F5/8 type C domain-containing protein</fullName>
    </recommendedName>
</protein>
<dbReference type="RefSeq" id="WP_209142189.1">
    <property type="nucleotide sequence ID" value="NZ_JAGHKO010000011.1"/>
</dbReference>
<evidence type="ECO:0000256" key="1">
    <source>
        <dbReference type="SAM" id="SignalP"/>
    </source>
</evidence>
<comment type="caution">
    <text evidence="2">The sequence shown here is derived from an EMBL/GenBank/DDBJ whole genome shotgun (WGS) entry which is preliminary data.</text>
</comment>
<name>A0ABS3Z1N2_9BACT</name>
<proteinExistence type="predicted"/>
<feature type="signal peptide" evidence="1">
    <location>
        <begin position="1"/>
        <end position="29"/>
    </location>
</feature>
<evidence type="ECO:0000313" key="2">
    <source>
        <dbReference type="EMBL" id="MBO9204024.1"/>
    </source>
</evidence>
<keyword evidence="3" id="KW-1185">Reference proteome</keyword>
<organism evidence="2 3">
    <name type="scientific">Niastella soli</name>
    <dbReference type="NCBI Taxonomy" id="2821487"/>
    <lineage>
        <taxon>Bacteria</taxon>
        <taxon>Pseudomonadati</taxon>
        <taxon>Bacteroidota</taxon>
        <taxon>Chitinophagia</taxon>
        <taxon>Chitinophagales</taxon>
        <taxon>Chitinophagaceae</taxon>
        <taxon>Niastella</taxon>
    </lineage>
</organism>